<comment type="caution">
    <text evidence="4">The sequence shown here is derived from an EMBL/GenBank/DDBJ whole genome shotgun (WGS) entry which is preliminary data.</text>
</comment>
<dbReference type="NCBIfam" id="TIGR03269">
    <property type="entry name" value="met_CoM_red_A2"/>
    <property type="match status" value="1"/>
</dbReference>
<dbReference type="PANTHER" id="PTHR42764:SF1">
    <property type="entry name" value="PHOSPHONATES UTILIZATION ATP-BINDING PROTEIN PHNK-RELATED"/>
    <property type="match status" value="1"/>
</dbReference>
<keyword evidence="2" id="KW-0067">ATP-binding</keyword>
<dbReference type="SMART" id="SM00382">
    <property type="entry name" value="AAA"/>
    <property type="match status" value="2"/>
</dbReference>
<dbReference type="InterPro" id="IPR017871">
    <property type="entry name" value="ABC_transporter-like_CS"/>
</dbReference>
<dbReference type="Pfam" id="PF00005">
    <property type="entry name" value="ABC_tran"/>
    <property type="match status" value="2"/>
</dbReference>
<dbReference type="InterPro" id="IPR003593">
    <property type="entry name" value="AAA+_ATPase"/>
</dbReference>
<dbReference type="AlphaFoldDB" id="A0A1F2P9P5"/>
<dbReference type="EMBL" id="LYOS01000002">
    <property type="protein sequence ID" value="OFV67988.1"/>
    <property type="molecule type" value="Genomic_DNA"/>
</dbReference>
<dbReference type="PROSITE" id="PS50893">
    <property type="entry name" value="ABC_TRANSPORTER_2"/>
    <property type="match status" value="2"/>
</dbReference>
<evidence type="ECO:0000259" key="3">
    <source>
        <dbReference type="PROSITE" id="PS50893"/>
    </source>
</evidence>
<dbReference type="SUPFAM" id="SSF52540">
    <property type="entry name" value="P-loop containing nucleoside triphosphate hydrolases"/>
    <property type="match status" value="2"/>
</dbReference>
<evidence type="ECO:0000256" key="1">
    <source>
        <dbReference type="ARBA" id="ARBA00022741"/>
    </source>
</evidence>
<keyword evidence="1" id="KW-0547">Nucleotide-binding</keyword>
<dbReference type="GO" id="GO:0019700">
    <property type="term" value="P:organic phosphonate catabolic process"/>
    <property type="evidence" value="ECO:0007669"/>
    <property type="project" value="TreeGrafter"/>
</dbReference>
<dbReference type="PATRIC" id="fig|1838285.3.peg.637"/>
<evidence type="ECO:0000256" key="2">
    <source>
        <dbReference type="ARBA" id="ARBA00022840"/>
    </source>
</evidence>
<dbReference type="GO" id="GO:0005524">
    <property type="term" value="F:ATP binding"/>
    <property type="evidence" value="ECO:0007669"/>
    <property type="project" value="UniProtKB-KW"/>
</dbReference>
<dbReference type="InterPro" id="IPR003439">
    <property type="entry name" value="ABC_transporter-like_ATP-bd"/>
</dbReference>
<dbReference type="Proteomes" id="UP000186940">
    <property type="component" value="Unassembled WGS sequence"/>
</dbReference>
<protein>
    <submittedName>
        <fullName evidence="4">Methyl coenzyme M reductase system, component A2</fullName>
    </submittedName>
</protein>
<dbReference type="Gene3D" id="3.40.50.300">
    <property type="entry name" value="P-loop containing nucleotide triphosphate hydrolases"/>
    <property type="match status" value="2"/>
</dbReference>
<name>A0A1F2P9P5_9EURY</name>
<dbReference type="PANTHER" id="PTHR42764">
    <property type="entry name" value="PHOSPHONATES UTILIZATION ATP-BINDING PROTEIN PHNK-RELATED"/>
    <property type="match status" value="1"/>
</dbReference>
<gene>
    <name evidence="4" type="ORF">SCAL_000628</name>
</gene>
<organism evidence="4 5">
    <name type="scientific">Candidatus Syntropharchaeum caldarium</name>
    <dbReference type="NCBI Taxonomy" id="1838285"/>
    <lineage>
        <taxon>Archaea</taxon>
        <taxon>Methanobacteriati</taxon>
        <taxon>Methanobacteriota</taxon>
        <taxon>Stenosarchaea group</taxon>
        <taxon>Methanomicrobia</taxon>
        <taxon>Methanosarcinales</taxon>
        <taxon>ANME-2 cluster</taxon>
        <taxon>Candidatus Syntropharchaeum</taxon>
    </lineage>
</organism>
<dbReference type="PROSITE" id="PS00211">
    <property type="entry name" value="ABC_TRANSPORTER_1"/>
    <property type="match status" value="1"/>
</dbReference>
<evidence type="ECO:0000313" key="4">
    <source>
        <dbReference type="EMBL" id="OFV67988.1"/>
    </source>
</evidence>
<dbReference type="GO" id="GO:0016887">
    <property type="term" value="F:ATP hydrolysis activity"/>
    <property type="evidence" value="ECO:0007669"/>
    <property type="project" value="InterPro"/>
</dbReference>
<sequence>MKIIEIENLSIEKGGNKILDNINLSVEENDIIGVIGASGAGKSALMYTLRGMEEYRPTAGHIYYNIRFCENCERVDTPSRTECPRCGSAMELQRVDFWEIDKGMRDVIKRRVAIMFQEATGIYSMRSVIENVLAALHSSDYPIDARMERAHEIVKIVSLEHRIKHIARDLSGGEKQRVVMARQIAKDPMVLLLDEPTGTLDPKSSEEMYDVIKEISKERTTFIASHLTSYIPEVAPRSILLIEGKAVFEGETSKVMERFIAERRLSKKQVVNFEGEPIIQCRDLRREYFTVDEGVIKALDGVSLDIYEGEIHGILGHSGAGKTTLVTIINGDSSEFEGVCTVRLDGERVDMRERGIQRGRVKEKIAILHQEYGLSAYQTVYRNMQGFVPGVPEEILEEKIYDVLELVGFSEERIEGILKRYPDELSEGEKHRIIFASIILKDPKIMILDEPTGTLDEMTMYQITNSIINRRNEHKTTFLIVSHDLEFVRLVCDRVTVMDKGKAIFTGDTDTGIEYALKSGII</sequence>
<reference evidence="4" key="1">
    <citation type="submission" date="2016-05" db="EMBL/GenBank/DDBJ databases">
        <title>Microbial consortia oxidize butane by reversing methanogenesis.</title>
        <authorList>
            <person name="Laso-Perez R."/>
            <person name="Richter M."/>
            <person name="Wegener G."/>
            <person name="Musat F."/>
        </authorList>
    </citation>
    <scope>NUCLEOTIDE SEQUENCE [LARGE SCALE GENOMIC DNA]</scope>
    <source>
        <strain evidence="4">BOX2</strain>
    </source>
</reference>
<evidence type="ECO:0000313" key="5">
    <source>
        <dbReference type="Proteomes" id="UP000186940"/>
    </source>
</evidence>
<dbReference type="STRING" id="1838285.SCAL_000628"/>
<keyword evidence="5" id="KW-1185">Reference proteome</keyword>
<accession>A0A1F2P9P5</accession>
<feature type="domain" description="ABC transporter" evidence="3">
    <location>
        <begin position="4"/>
        <end position="268"/>
    </location>
</feature>
<dbReference type="InterPro" id="IPR027417">
    <property type="entry name" value="P-loop_NTPase"/>
</dbReference>
<proteinExistence type="predicted"/>
<dbReference type="InterPro" id="IPR017669">
    <property type="entry name" value="Me_Coenz_M_Rdtase_A2"/>
</dbReference>
<feature type="domain" description="ABC transporter" evidence="3">
    <location>
        <begin position="279"/>
        <end position="522"/>
    </location>
</feature>